<comment type="caution">
    <text evidence="2">The sequence shown here is derived from an EMBL/GenBank/DDBJ whole genome shotgun (WGS) entry which is preliminary data.</text>
</comment>
<feature type="transmembrane region" description="Helical" evidence="1">
    <location>
        <begin position="73"/>
        <end position="94"/>
    </location>
</feature>
<keyword evidence="1" id="KW-0812">Transmembrane</keyword>
<reference evidence="2" key="1">
    <citation type="submission" date="2023-02" db="EMBL/GenBank/DDBJ databases">
        <authorList>
            <person name="Palmer J.M."/>
        </authorList>
    </citation>
    <scope>NUCLEOTIDE SEQUENCE</scope>
    <source>
        <strain evidence="2">FW57</strain>
    </source>
</reference>
<sequence>MAPTRSLFFPIVLTTFLLSVDAVISLALVSSMVYFLQHYGGGPFIIAPPDGPRFLLAGEPANLVVNQGHTANAAGGTALILVGFGGILALSVEWHSREKRGKSSPAFYIWAVIVLLSFLLTMAALIYTFVETSNTSGQVIHLAVAEANSARRPYPDGRWTPENWYAAVLDLPLLRDEDRDKIGHNLNLMRGWRWNLVPLFILGFVLLALVALELWRQRRTGLQRVSTDEAFHGPSK</sequence>
<evidence type="ECO:0000256" key="1">
    <source>
        <dbReference type="SAM" id="Phobius"/>
    </source>
</evidence>
<gene>
    <name evidence="2" type="ORF">NEMBOFW57_010898</name>
</gene>
<feature type="transmembrane region" description="Helical" evidence="1">
    <location>
        <begin position="196"/>
        <end position="215"/>
    </location>
</feature>
<protein>
    <submittedName>
        <fullName evidence="2">Uncharacterized protein</fullName>
    </submittedName>
</protein>
<proteinExistence type="predicted"/>
<keyword evidence="1" id="KW-1133">Transmembrane helix</keyword>
<feature type="transmembrane region" description="Helical" evidence="1">
    <location>
        <begin position="106"/>
        <end position="130"/>
    </location>
</feature>
<evidence type="ECO:0000313" key="3">
    <source>
        <dbReference type="Proteomes" id="UP001197093"/>
    </source>
</evidence>
<organism evidence="2 3">
    <name type="scientific">Staphylotrichum longicolle</name>
    <dbReference type="NCBI Taxonomy" id="669026"/>
    <lineage>
        <taxon>Eukaryota</taxon>
        <taxon>Fungi</taxon>
        <taxon>Dikarya</taxon>
        <taxon>Ascomycota</taxon>
        <taxon>Pezizomycotina</taxon>
        <taxon>Sordariomycetes</taxon>
        <taxon>Sordariomycetidae</taxon>
        <taxon>Sordariales</taxon>
        <taxon>Chaetomiaceae</taxon>
        <taxon>Staphylotrichum</taxon>
    </lineage>
</organism>
<dbReference type="EMBL" id="JAHCVI010000006">
    <property type="protein sequence ID" value="KAG7284523.1"/>
    <property type="molecule type" value="Genomic_DNA"/>
</dbReference>
<keyword evidence="1" id="KW-0472">Membrane</keyword>
<keyword evidence="3" id="KW-1185">Reference proteome</keyword>
<evidence type="ECO:0000313" key="2">
    <source>
        <dbReference type="EMBL" id="KAG7284523.1"/>
    </source>
</evidence>
<accession>A0AAD4HXG1</accession>
<name>A0AAD4HXG1_9PEZI</name>
<dbReference type="Proteomes" id="UP001197093">
    <property type="component" value="Unassembled WGS sequence"/>
</dbReference>
<dbReference type="AlphaFoldDB" id="A0AAD4HXG1"/>